<dbReference type="InterPro" id="IPR026634">
    <property type="entry name" value="TPST-like"/>
</dbReference>
<reference evidence="2 3" key="1">
    <citation type="submission" date="2019-06" db="EMBL/GenBank/DDBJ databases">
        <title>Genomic Encyclopedia of Type Strains, Phase IV (KMG-V): Genome sequencing to study the core and pangenomes of soil and plant-associated prokaryotes.</title>
        <authorList>
            <person name="Whitman W."/>
        </authorList>
    </citation>
    <scope>NUCLEOTIDE SEQUENCE [LARGE SCALE GENOMIC DNA]</scope>
    <source>
        <strain evidence="2 3">BR 11622</strain>
    </source>
</reference>
<protein>
    <submittedName>
        <fullName evidence="2">Sulfotransferase family protein</fullName>
    </submittedName>
</protein>
<name>A0A560H4E2_9PROT</name>
<evidence type="ECO:0000256" key="1">
    <source>
        <dbReference type="ARBA" id="ARBA00022679"/>
    </source>
</evidence>
<dbReference type="InterPro" id="IPR027417">
    <property type="entry name" value="P-loop_NTPase"/>
</dbReference>
<evidence type="ECO:0000313" key="3">
    <source>
        <dbReference type="Proteomes" id="UP000315751"/>
    </source>
</evidence>
<sequence>MLSNEHQMLFIGGSGRSGTSLLATCLLENREILGFPNLELKFITSKSGLIEIYRVITACYAPDRANGFLEDFEALYKAICFTDAYGQIPLNRYVGHAHLMDGLNLFKNKMQHHGQVAPMACSEVAVACRELINHIYKYADLPEKKGDLQFYCLEKTPHCLLHVRFLSEVFPGSKFIHVMRDPRAVVCSLSRMPWAPRTLDARINWVKNYVKAYQTERAAFTRAGGEILQLKHEKIVKRSKLYSRKILEFLKIESDLDFISMNADLGRLSAWYDGISSDERKYLDDNLRHECKYFSYDT</sequence>
<dbReference type="Proteomes" id="UP000315751">
    <property type="component" value="Unassembled WGS sequence"/>
</dbReference>
<dbReference type="PANTHER" id="PTHR12788">
    <property type="entry name" value="PROTEIN-TYROSINE SULFOTRANSFERASE 2"/>
    <property type="match status" value="1"/>
</dbReference>
<gene>
    <name evidence="2" type="ORF">FBZ90_108200</name>
</gene>
<comment type="caution">
    <text evidence="2">The sequence shown here is derived from an EMBL/GenBank/DDBJ whole genome shotgun (WGS) entry which is preliminary data.</text>
</comment>
<proteinExistence type="predicted"/>
<dbReference type="Gene3D" id="3.40.50.300">
    <property type="entry name" value="P-loop containing nucleotide triphosphate hydrolases"/>
    <property type="match status" value="1"/>
</dbReference>
<dbReference type="AlphaFoldDB" id="A0A560H4E2"/>
<dbReference type="GO" id="GO:0008476">
    <property type="term" value="F:protein-tyrosine sulfotransferase activity"/>
    <property type="evidence" value="ECO:0007669"/>
    <property type="project" value="InterPro"/>
</dbReference>
<dbReference type="EMBL" id="VITR01000008">
    <property type="protein sequence ID" value="TWB41176.1"/>
    <property type="molecule type" value="Genomic_DNA"/>
</dbReference>
<dbReference type="RefSeq" id="WP_145733580.1">
    <property type="nucleotide sequence ID" value="NZ_VITR01000008.1"/>
</dbReference>
<dbReference type="SUPFAM" id="SSF52540">
    <property type="entry name" value="P-loop containing nucleoside triphosphate hydrolases"/>
    <property type="match status" value="1"/>
</dbReference>
<organism evidence="2 3">
    <name type="scientific">Nitrospirillum amazonense</name>
    <dbReference type="NCBI Taxonomy" id="28077"/>
    <lineage>
        <taxon>Bacteria</taxon>
        <taxon>Pseudomonadati</taxon>
        <taxon>Pseudomonadota</taxon>
        <taxon>Alphaproteobacteria</taxon>
        <taxon>Rhodospirillales</taxon>
        <taxon>Azospirillaceae</taxon>
        <taxon>Nitrospirillum</taxon>
    </lineage>
</organism>
<keyword evidence="3" id="KW-1185">Reference proteome</keyword>
<evidence type="ECO:0000313" key="2">
    <source>
        <dbReference type="EMBL" id="TWB41176.1"/>
    </source>
</evidence>
<keyword evidence="1 2" id="KW-0808">Transferase</keyword>
<dbReference type="OrthoDB" id="977108at2"/>
<dbReference type="PANTHER" id="PTHR12788:SF10">
    <property type="entry name" value="PROTEIN-TYROSINE SULFOTRANSFERASE"/>
    <property type="match status" value="1"/>
</dbReference>
<accession>A0A560H4E2</accession>
<dbReference type="Pfam" id="PF13469">
    <property type="entry name" value="Sulfotransfer_3"/>
    <property type="match status" value="1"/>
</dbReference>